<keyword evidence="1 2" id="KW-0238">DNA-binding</keyword>
<dbReference type="Pfam" id="PF00440">
    <property type="entry name" value="TetR_N"/>
    <property type="match status" value="1"/>
</dbReference>
<accession>A0A839XRM0</accession>
<dbReference type="GO" id="GO:0000976">
    <property type="term" value="F:transcription cis-regulatory region binding"/>
    <property type="evidence" value="ECO:0007669"/>
    <property type="project" value="TreeGrafter"/>
</dbReference>
<dbReference type="InterPro" id="IPR009057">
    <property type="entry name" value="Homeodomain-like_sf"/>
</dbReference>
<dbReference type="PROSITE" id="PS50977">
    <property type="entry name" value="HTH_TETR_2"/>
    <property type="match status" value="1"/>
</dbReference>
<reference evidence="4 5" key="1">
    <citation type="submission" date="2020-08" db="EMBL/GenBank/DDBJ databases">
        <title>Sequencing the genomes of 1000 actinobacteria strains.</title>
        <authorList>
            <person name="Klenk H.-P."/>
        </authorList>
    </citation>
    <scope>NUCLEOTIDE SEQUENCE [LARGE SCALE GENOMIC DNA]</scope>
    <source>
        <strain evidence="4 5">DSM 45267</strain>
    </source>
</reference>
<feature type="domain" description="HTH tetR-type" evidence="3">
    <location>
        <begin position="15"/>
        <end position="75"/>
    </location>
</feature>
<dbReference type="SUPFAM" id="SSF46689">
    <property type="entry name" value="Homeodomain-like"/>
    <property type="match status" value="1"/>
</dbReference>
<evidence type="ECO:0000259" key="3">
    <source>
        <dbReference type="PROSITE" id="PS50977"/>
    </source>
</evidence>
<feature type="DNA-binding region" description="H-T-H motif" evidence="2">
    <location>
        <begin position="38"/>
        <end position="57"/>
    </location>
</feature>
<dbReference type="AlphaFoldDB" id="A0A839XRM0"/>
<dbReference type="InterPro" id="IPR001387">
    <property type="entry name" value="Cro/C1-type_HTH"/>
</dbReference>
<proteinExistence type="predicted"/>
<protein>
    <submittedName>
        <fullName evidence="4">AcrR family transcriptional regulator</fullName>
    </submittedName>
</protein>
<dbReference type="EMBL" id="JACIBS010000001">
    <property type="protein sequence ID" value="MBB3663598.1"/>
    <property type="molecule type" value="Genomic_DNA"/>
</dbReference>
<dbReference type="PANTHER" id="PTHR30055">
    <property type="entry name" value="HTH-TYPE TRANSCRIPTIONAL REGULATOR RUTR"/>
    <property type="match status" value="1"/>
</dbReference>
<dbReference type="PANTHER" id="PTHR30055:SF153">
    <property type="entry name" value="HTH-TYPE TRANSCRIPTIONAL REPRESSOR RV3405C"/>
    <property type="match status" value="1"/>
</dbReference>
<organism evidence="4 5">
    <name type="scientific">Prauserella sediminis</name>
    <dbReference type="NCBI Taxonomy" id="577680"/>
    <lineage>
        <taxon>Bacteria</taxon>
        <taxon>Bacillati</taxon>
        <taxon>Actinomycetota</taxon>
        <taxon>Actinomycetes</taxon>
        <taxon>Pseudonocardiales</taxon>
        <taxon>Pseudonocardiaceae</taxon>
        <taxon>Prauserella</taxon>
        <taxon>Prauserella salsuginis group</taxon>
    </lineage>
</organism>
<name>A0A839XRM0_9PSEU</name>
<gene>
    <name evidence="4" type="ORF">FB384_002502</name>
</gene>
<dbReference type="GO" id="GO:0003700">
    <property type="term" value="F:DNA-binding transcription factor activity"/>
    <property type="evidence" value="ECO:0007669"/>
    <property type="project" value="TreeGrafter"/>
</dbReference>
<sequence length="217" mass="23403">MGHHGWQGNPPGAEDQARRRLVEAAIACIGRTDVSKISLSDVATEAGVTRQTVYRYFPSLSEILRAVGQAGADEFAERMQQHLAACESPAEAAVESVVFAVRTVPDEPYMGLLLQAGDPDFFTAGSTSPAAFGLGARILRNVPVDWRAVGVTTDEDLEGLAEVLMRLFISFLQYPSSPPLTDDRIRSLVRRWVGPALGGLPPRHGEPDDLTQGPPAR</sequence>
<comment type="caution">
    <text evidence="4">The sequence shown here is derived from an EMBL/GenBank/DDBJ whole genome shotgun (WGS) entry which is preliminary data.</text>
</comment>
<evidence type="ECO:0000256" key="1">
    <source>
        <dbReference type="ARBA" id="ARBA00023125"/>
    </source>
</evidence>
<dbReference type="Proteomes" id="UP000564573">
    <property type="component" value="Unassembled WGS sequence"/>
</dbReference>
<dbReference type="InterPro" id="IPR001647">
    <property type="entry name" value="HTH_TetR"/>
</dbReference>
<keyword evidence="5" id="KW-1185">Reference proteome</keyword>
<dbReference type="RefSeq" id="WP_183782882.1">
    <property type="nucleotide sequence ID" value="NZ_JACIBS010000001.1"/>
</dbReference>
<dbReference type="InterPro" id="IPR050109">
    <property type="entry name" value="HTH-type_TetR-like_transc_reg"/>
</dbReference>
<evidence type="ECO:0000313" key="5">
    <source>
        <dbReference type="Proteomes" id="UP000564573"/>
    </source>
</evidence>
<evidence type="ECO:0000313" key="4">
    <source>
        <dbReference type="EMBL" id="MBB3663598.1"/>
    </source>
</evidence>
<dbReference type="CDD" id="cd00093">
    <property type="entry name" value="HTH_XRE"/>
    <property type="match status" value="1"/>
</dbReference>
<dbReference type="Gene3D" id="1.10.357.10">
    <property type="entry name" value="Tetracycline Repressor, domain 2"/>
    <property type="match status" value="1"/>
</dbReference>
<evidence type="ECO:0000256" key="2">
    <source>
        <dbReference type="PROSITE-ProRule" id="PRU00335"/>
    </source>
</evidence>